<dbReference type="RefSeq" id="WP_145302756.1">
    <property type="nucleotide sequence ID" value="NZ_CP036299.1"/>
</dbReference>
<accession>A0A518GSQ4</accession>
<reference evidence="2 3" key="1">
    <citation type="submission" date="2019-02" db="EMBL/GenBank/DDBJ databases">
        <title>Deep-cultivation of Planctomycetes and their phenomic and genomic characterization uncovers novel biology.</title>
        <authorList>
            <person name="Wiegand S."/>
            <person name="Jogler M."/>
            <person name="Boedeker C."/>
            <person name="Pinto D."/>
            <person name="Vollmers J."/>
            <person name="Rivas-Marin E."/>
            <person name="Kohn T."/>
            <person name="Peeters S.H."/>
            <person name="Heuer A."/>
            <person name="Rast P."/>
            <person name="Oberbeckmann S."/>
            <person name="Bunk B."/>
            <person name="Jeske O."/>
            <person name="Meyerdierks A."/>
            <person name="Storesund J.E."/>
            <person name="Kallscheuer N."/>
            <person name="Luecker S."/>
            <person name="Lage O.M."/>
            <person name="Pohl T."/>
            <person name="Merkel B.J."/>
            <person name="Hornburger P."/>
            <person name="Mueller R.-W."/>
            <person name="Bruemmer F."/>
            <person name="Labrenz M."/>
            <person name="Spormann A.M."/>
            <person name="Op den Camp H."/>
            <person name="Overmann J."/>
            <person name="Amann R."/>
            <person name="Jetten M.S.M."/>
            <person name="Mascher T."/>
            <person name="Medema M.H."/>
            <person name="Devos D.P."/>
            <person name="Kaster A.-K."/>
            <person name="Ovreas L."/>
            <person name="Rohde M."/>
            <person name="Galperin M.Y."/>
            <person name="Jogler C."/>
        </authorList>
    </citation>
    <scope>NUCLEOTIDE SEQUENCE [LARGE SCALE GENOMIC DNA]</scope>
    <source>
        <strain evidence="2 3">Spb1</strain>
    </source>
</reference>
<keyword evidence="1" id="KW-0472">Membrane</keyword>
<proteinExistence type="predicted"/>
<protein>
    <submittedName>
        <fullName evidence="2">Uncharacterized protein</fullName>
    </submittedName>
</protein>
<dbReference type="AlphaFoldDB" id="A0A518GSQ4"/>
<dbReference type="Proteomes" id="UP000315349">
    <property type="component" value="Chromosome"/>
</dbReference>
<feature type="transmembrane region" description="Helical" evidence="1">
    <location>
        <begin position="31"/>
        <end position="51"/>
    </location>
</feature>
<sequence>MLLTWAINQTVILDSGGVMTTSRNHEIEFPLLKAILIKLILVTPQVVYVTCKWKEQLLKRENLSPGVWQVYFTIVWHVLTTFWVIS</sequence>
<feature type="transmembrane region" description="Helical" evidence="1">
    <location>
        <begin position="63"/>
        <end position="85"/>
    </location>
</feature>
<gene>
    <name evidence="2" type="ORF">Spb1_35560</name>
</gene>
<keyword evidence="1" id="KW-0812">Transmembrane</keyword>
<name>A0A518GSQ4_9PLAN</name>
<evidence type="ECO:0000256" key="1">
    <source>
        <dbReference type="SAM" id="Phobius"/>
    </source>
</evidence>
<evidence type="ECO:0000313" key="3">
    <source>
        <dbReference type="Proteomes" id="UP000315349"/>
    </source>
</evidence>
<organism evidence="2 3">
    <name type="scientific">Planctopirus ephydatiae</name>
    <dbReference type="NCBI Taxonomy" id="2528019"/>
    <lineage>
        <taxon>Bacteria</taxon>
        <taxon>Pseudomonadati</taxon>
        <taxon>Planctomycetota</taxon>
        <taxon>Planctomycetia</taxon>
        <taxon>Planctomycetales</taxon>
        <taxon>Planctomycetaceae</taxon>
        <taxon>Planctopirus</taxon>
    </lineage>
</organism>
<dbReference type="EMBL" id="CP036299">
    <property type="protein sequence ID" value="QDV31611.1"/>
    <property type="molecule type" value="Genomic_DNA"/>
</dbReference>
<keyword evidence="1" id="KW-1133">Transmembrane helix</keyword>
<dbReference type="KEGG" id="peh:Spb1_35560"/>
<keyword evidence="3" id="KW-1185">Reference proteome</keyword>
<evidence type="ECO:0000313" key="2">
    <source>
        <dbReference type="EMBL" id="QDV31611.1"/>
    </source>
</evidence>